<dbReference type="GO" id="GO:0008168">
    <property type="term" value="F:methyltransferase activity"/>
    <property type="evidence" value="ECO:0007669"/>
    <property type="project" value="UniProtKB-KW"/>
</dbReference>
<dbReference type="AlphaFoldDB" id="A0A1H4EJY3"/>
<evidence type="ECO:0000313" key="5">
    <source>
        <dbReference type="Proteomes" id="UP000198703"/>
    </source>
</evidence>
<protein>
    <submittedName>
        <fullName evidence="4">Methyltransferase small domain-containing protein</fullName>
    </submittedName>
</protein>
<dbReference type="RefSeq" id="WP_093255345.1">
    <property type="nucleotide sequence ID" value="NZ_FNQM01000014.1"/>
</dbReference>
<dbReference type="OrthoDB" id="270332at2"/>
<evidence type="ECO:0000259" key="3">
    <source>
        <dbReference type="Pfam" id="PF05175"/>
    </source>
</evidence>
<evidence type="ECO:0000256" key="2">
    <source>
        <dbReference type="ARBA" id="ARBA00022691"/>
    </source>
</evidence>
<gene>
    <name evidence="4" type="ORF">SAMN05444370_11466</name>
</gene>
<keyword evidence="5" id="KW-1185">Reference proteome</keyword>
<keyword evidence="1 4" id="KW-0489">Methyltransferase</keyword>
<proteinExistence type="predicted"/>
<dbReference type="CDD" id="cd02440">
    <property type="entry name" value="AdoMet_MTases"/>
    <property type="match status" value="1"/>
</dbReference>
<evidence type="ECO:0000256" key="1">
    <source>
        <dbReference type="ARBA" id="ARBA00022603"/>
    </source>
</evidence>
<dbReference type="InterPro" id="IPR029063">
    <property type="entry name" value="SAM-dependent_MTases_sf"/>
</dbReference>
<feature type="domain" description="Methyltransferase small" evidence="3">
    <location>
        <begin position="136"/>
        <end position="242"/>
    </location>
</feature>
<dbReference type="Pfam" id="PF05175">
    <property type="entry name" value="MTS"/>
    <property type="match status" value="1"/>
</dbReference>
<dbReference type="PRINTS" id="PR00507">
    <property type="entry name" value="N12N6MTFRASE"/>
</dbReference>
<name>A0A1H4EJY3_9RHOB</name>
<keyword evidence="2" id="KW-0949">S-adenosyl-L-methionine</keyword>
<dbReference type="STRING" id="89524.SAMN05444370_11466"/>
<dbReference type="SUPFAM" id="SSF53335">
    <property type="entry name" value="S-adenosyl-L-methionine-dependent methyltransferases"/>
    <property type="match status" value="1"/>
</dbReference>
<dbReference type="Proteomes" id="UP000198703">
    <property type="component" value="Unassembled WGS sequence"/>
</dbReference>
<sequence>MTRPSPAAAPAPRAPLASPSLAVAQACAERLTSGGALAASDLSRLMTEAHGGTDAGGAWSWRAAYDAVEAAQIIAFRRASAGSLRGDPAGLLGLARAIAGRCPTQSRRSEAQLRLQQFSTPLPLAVVVAAAAQPRRGETVLEPSCGTGLIAAALRAMGATVVLNEIDPGRAALAAAALGASVSGRDAEFIDDLLDAPVAPTLVAMNPPFSSSAARTADPAIAGRRLVSALKRLRPGGRLVAIMPAGFDAGRSHGAAWRDAGAWAALRLRLALPTDAFRAHGASVETVLVVYDKAAVSAAPVHADAATLDEALAVALSVTRGAEELGETPSAASLPLASVRRTKSASVPRTATPVGASTPALALRREKPEPLEYVVVETVAGDAAAARDGGGLYTPYRVARIAIPGAADHATPLVESAAMAAITPPAPSHRPLLAPSLIRRGALSDAQLESWSTPARP</sequence>
<dbReference type="EMBL" id="FNQM01000014">
    <property type="protein sequence ID" value="SEA85374.1"/>
    <property type="molecule type" value="Genomic_DNA"/>
</dbReference>
<reference evidence="4 5" key="1">
    <citation type="submission" date="2016-10" db="EMBL/GenBank/DDBJ databases">
        <authorList>
            <person name="de Groot N.N."/>
        </authorList>
    </citation>
    <scope>NUCLEOTIDE SEQUENCE [LARGE SCALE GENOMIC DNA]</scope>
    <source>
        <strain evidence="4 5">DSM 15345</strain>
    </source>
</reference>
<dbReference type="Gene3D" id="3.40.50.150">
    <property type="entry name" value="Vaccinia Virus protein VP39"/>
    <property type="match status" value="1"/>
</dbReference>
<keyword evidence="4" id="KW-0808">Transferase</keyword>
<dbReference type="PROSITE" id="PS51257">
    <property type="entry name" value="PROKAR_LIPOPROTEIN"/>
    <property type="match status" value="1"/>
</dbReference>
<evidence type="ECO:0000313" key="4">
    <source>
        <dbReference type="EMBL" id="SEA85374.1"/>
    </source>
</evidence>
<dbReference type="GO" id="GO:0032259">
    <property type="term" value="P:methylation"/>
    <property type="evidence" value="ECO:0007669"/>
    <property type="project" value="UniProtKB-KW"/>
</dbReference>
<dbReference type="InterPro" id="IPR007848">
    <property type="entry name" value="Small_mtfrase_dom"/>
</dbReference>
<organism evidence="4 5">
    <name type="scientific">Rubrimonas cliftonensis</name>
    <dbReference type="NCBI Taxonomy" id="89524"/>
    <lineage>
        <taxon>Bacteria</taxon>
        <taxon>Pseudomonadati</taxon>
        <taxon>Pseudomonadota</taxon>
        <taxon>Alphaproteobacteria</taxon>
        <taxon>Rhodobacterales</taxon>
        <taxon>Paracoccaceae</taxon>
        <taxon>Rubrimonas</taxon>
    </lineage>
</organism>
<accession>A0A1H4EJY3</accession>